<keyword evidence="4" id="KW-0378">Hydrolase</keyword>
<feature type="chain" id="PRO_5038096791" description="alpha-L-fucosidase" evidence="7">
    <location>
        <begin position="26"/>
        <end position="360"/>
    </location>
</feature>
<comment type="similarity">
    <text evidence="1">Belongs to the glycosyl hydrolase 29 family.</text>
</comment>
<dbReference type="InterPro" id="IPR000933">
    <property type="entry name" value="Glyco_hydro_29"/>
</dbReference>
<accession>A0A948X3G7</accession>
<evidence type="ECO:0000256" key="4">
    <source>
        <dbReference type="ARBA" id="ARBA00022801"/>
    </source>
</evidence>
<dbReference type="AlphaFoldDB" id="A0A948X3G7"/>
<dbReference type="GO" id="GO:0016139">
    <property type="term" value="P:glycoside catabolic process"/>
    <property type="evidence" value="ECO:0007669"/>
    <property type="project" value="TreeGrafter"/>
</dbReference>
<dbReference type="GO" id="GO:0004560">
    <property type="term" value="F:alpha-L-fucosidase activity"/>
    <property type="evidence" value="ECO:0007669"/>
    <property type="project" value="InterPro"/>
</dbReference>
<dbReference type="InterPro" id="IPR017853">
    <property type="entry name" value="GH"/>
</dbReference>
<sequence length="360" mass="41507">MKNIGIKVACAIVLAVLLLSLPVSAQQVYEPRPSEKPSRYQKQQIRRKYGMFIHFGINTFNDTEWSDGSLPPGSYRPDTIDAAQWIKTAKDAGMKYVILVAKHHDGFCMWDSRYTDYDVARSGNATDVVKAVARECRKRGIRLGLYYSLWDRKVNPDVQNPESDEAYNRYMLAQLDELMDITSEYIRIVEFWFDGSWAKPSYRWPVREIYETIKKRESQCQIGINWSIGQDANPNDPDAPKESVNIKPDKQKEGDPIRYFPSDFRLGDPMLPADPDPKLFVHNGKKYYMPFESTVCISKRWFYHTSDTVYKSVAELKEVYQRATAQDNILILNVPPARNGKMRPGDIDLLQKLKKAIGVK</sequence>
<proteinExistence type="inferred from homology"/>
<dbReference type="SMART" id="SM00812">
    <property type="entry name" value="Alpha_L_fucos"/>
    <property type="match status" value="1"/>
</dbReference>
<comment type="caution">
    <text evidence="9">The sequence shown here is derived from an EMBL/GenBank/DDBJ whole genome shotgun (WGS) entry which is preliminary data.</text>
</comment>
<reference evidence="9" key="1">
    <citation type="journal article" date="2021" name="PeerJ">
        <title>Extensive microbial diversity within the chicken gut microbiome revealed by metagenomics and culture.</title>
        <authorList>
            <person name="Gilroy R."/>
            <person name="Ravi A."/>
            <person name="Getino M."/>
            <person name="Pursley I."/>
            <person name="Horton D.L."/>
            <person name="Alikhan N.F."/>
            <person name="Baker D."/>
            <person name="Gharbi K."/>
            <person name="Hall N."/>
            <person name="Watson M."/>
            <person name="Adriaenssens E.M."/>
            <person name="Foster-Nyarko E."/>
            <person name="Jarju S."/>
            <person name="Secka A."/>
            <person name="Antonio M."/>
            <person name="Oren A."/>
            <person name="Chaudhuri R.R."/>
            <person name="La Ragione R."/>
            <person name="Hildebrand F."/>
            <person name="Pallen M.J."/>
        </authorList>
    </citation>
    <scope>NUCLEOTIDE SEQUENCE</scope>
    <source>
        <strain evidence="9">8470</strain>
    </source>
</reference>
<dbReference type="Gene3D" id="3.20.20.80">
    <property type="entry name" value="Glycosidases"/>
    <property type="match status" value="1"/>
</dbReference>
<evidence type="ECO:0000256" key="2">
    <source>
        <dbReference type="ARBA" id="ARBA00012662"/>
    </source>
</evidence>
<evidence type="ECO:0000259" key="8">
    <source>
        <dbReference type="Pfam" id="PF01120"/>
    </source>
</evidence>
<evidence type="ECO:0000313" key="9">
    <source>
        <dbReference type="EMBL" id="MBU3856814.1"/>
    </source>
</evidence>
<dbReference type="PANTHER" id="PTHR10030:SF37">
    <property type="entry name" value="ALPHA-L-FUCOSIDASE-RELATED"/>
    <property type="match status" value="1"/>
</dbReference>
<keyword evidence="3 7" id="KW-0732">Signal</keyword>
<feature type="signal peptide" evidence="7">
    <location>
        <begin position="1"/>
        <end position="25"/>
    </location>
</feature>
<feature type="region of interest" description="Disordered" evidence="6">
    <location>
        <begin position="227"/>
        <end position="252"/>
    </location>
</feature>
<name>A0A948X3G7_9BACT</name>
<evidence type="ECO:0000256" key="6">
    <source>
        <dbReference type="SAM" id="MobiDB-lite"/>
    </source>
</evidence>
<organism evidence="9 10">
    <name type="scientific">Candidatus Phocaeicola excrementipullorum</name>
    <dbReference type="NCBI Taxonomy" id="2838731"/>
    <lineage>
        <taxon>Bacteria</taxon>
        <taxon>Pseudomonadati</taxon>
        <taxon>Bacteroidota</taxon>
        <taxon>Bacteroidia</taxon>
        <taxon>Bacteroidales</taxon>
        <taxon>Bacteroidaceae</taxon>
        <taxon>Phocaeicola</taxon>
    </lineage>
</organism>
<dbReference type="InterPro" id="IPR057739">
    <property type="entry name" value="Glyco_hydro_29_N"/>
</dbReference>
<evidence type="ECO:0000313" key="10">
    <source>
        <dbReference type="Proteomes" id="UP000784286"/>
    </source>
</evidence>
<dbReference type="GO" id="GO:0006004">
    <property type="term" value="P:fucose metabolic process"/>
    <property type="evidence" value="ECO:0007669"/>
    <property type="project" value="TreeGrafter"/>
</dbReference>
<dbReference type="SUPFAM" id="SSF51445">
    <property type="entry name" value="(Trans)glycosidases"/>
    <property type="match status" value="1"/>
</dbReference>
<dbReference type="GO" id="GO:0005764">
    <property type="term" value="C:lysosome"/>
    <property type="evidence" value="ECO:0007669"/>
    <property type="project" value="TreeGrafter"/>
</dbReference>
<evidence type="ECO:0000256" key="3">
    <source>
        <dbReference type="ARBA" id="ARBA00022729"/>
    </source>
</evidence>
<dbReference type="PANTHER" id="PTHR10030">
    <property type="entry name" value="ALPHA-L-FUCOSIDASE"/>
    <property type="match status" value="1"/>
</dbReference>
<evidence type="ECO:0000256" key="5">
    <source>
        <dbReference type="ARBA" id="ARBA00023295"/>
    </source>
</evidence>
<dbReference type="Proteomes" id="UP000784286">
    <property type="component" value="Unassembled WGS sequence"/>
</dbReference>
<keyword evidence="5" id="KW-0326">Glycosidase</keyword>
<protein>
    <recommendedName>
        <fullName evidence="2">alpha-L-fucosidase</fullName>
        <ecNumber evidence="2">3.2.1.51</ecNumber>
    </recommendedName>
</protein>
<dbReference type="Pfam" id="PF01120">
    <property type="entry name" value="Alpha_L_fucos"/>
    <property type="match status" value="1"/>
</dbReference>
<dbReference type="EC" id="3.2.1.51" evidence="2"/>
<gene>
    <name evidence="9" type="ORF">H9928_09740</name>
</gene>
<evidence type="ECO:0000256" key="7">
    <source>
        <dbReference type="SAM" id="SignalP"/>
    </source>
</evidence>
<evidence type="ECO:0000256" key="1">
    <source>
        <dbReference type="ARBA" id="ARBA00007951"/>
    </source>
</evidence>
<reference evidence="9" key="2">
    <citation type="submission" date="2021-04" db="EMBL/GenBank/DDBJ databases">
        <authorList>
            <person name="Gilroy R."/>
        </authorList>
    </citation>
    <scope>NUCLEOTIDE SEQUENCE</scope>
    <source>
        <strain evidence="9">8470</strain>
    </source>
</reference>
<dbReference type="EMBL" id="JAHLFJ010000084">
    <property type="protein sequence ID" value="MBU3856814.1"/>
    <property type="molecule type" value="Genomic_DNA"/>
</dbReference>
<feature type="domain" description="Glycoside hydrolase family 29 N-terminal" evidence="8">
    <location>
        <begin position="75"/>
        <end position="353"/>
    </location>
</feature>